<keyword evidence="1" id="KW-0344">Guanine-nucleotide releasing factor</keyword>
<dbReference type="InterPro" id="IPR036047">
    <property type="entry name" value="F-box-like_dom_sf"/>
</dbReference>
<dbReference type="EMBL" id="JARKIF010000012">
    <property type="protein sequence ID" value="KAJ7625600.1"/>
    <property type="molecule type" value="Genomic_DNA"/>
</dbReference>
<dbReference type="SUPFAM" id="SSF81383">
    <property type="entry name" value="F-box domain"/>
    <property type="match status" value="1"/>
</dbReference>
<dbReference type="SUPFAM" id="SSF50969">
    <property type="entry name" value="YVTN repeat-like/Quinoprotein amine dehydrogenase"/>
    <property type="match status" value="1"/>
</dbReference>
<comment type="caution">
    <text evidence="3">The sequence shown here is derived from an EMBL/GenBank/DDBJ whole genome shotgun (WGS) entry which is preliminary data.</text>
</comment>
<proteinExistence type="predicted"/>
<dbReference type="SMART" id="SM00036">
    <property type="entry name" value="CNH"/>
    <property type="match status" value="1"/>
</dbReference>
<gene>
    <name evidence="3" type="ORF">FB45DRAFT_1083969</name>
</gene>
<dbReference type="InterPro" id="IPR001180">
    <property type="entry name" value="CNH_dom"/>
</dbReference>
<name>A0AAD7BMP5_9AGAR</name>
<sequence>MSSKWNTILRIFRRTRTQIVQFNTPLPTHLTDRICTEVYERILDHLVPDAQSLLACALVCRLWHPRSQYLLLQSTTCRPCAVPHVPHDGKILCAASYRMYDARGTRHPRKHYVVIYGTANGIFRASRNRPGVRLSESLRDVTQMEVIESANLFLCLAGTSCGDFYTMPFTRLRDGGCRDSDFTHVGQDVKSFSVLRSPGQSYRVCTLAGSRTISVYNVEIGDWKLRPSRLTFSRLMFTLHEAYSVQFLSNTKLAIALKRDKPRLRKGFETAELASHSWGHTRLLSDTRSLKKLPKKSKPVSIFCVSDLFLVCFDKIGFFVDGTGRRTRKELVMRWDATPTCFTLRAPHLLAFSETGISVWNIDTAQLLQRIHGPYRLLTPASKLGGKVFVGFNNVAELVFHGL</sequence>
<dbReference type="AlphaFoldDB" id="A0AAD7BMP5"/>
<evidence type="ECO:0000256" key="1">
    <source>
        <dbReference type="ARBA" id="ARBA00022658"/>
    </source>
</evidence>
<dbReference type="PANTHER" id="PTHR46572">
    <property type="entry name" value="RHO1 GDP-GTP EXCHANGE PROTEIN 1-RELATED"/>
    <property type="match status" value="1"/>
</dbReference>
<organism evidence="3 4">
    <name type="scientific">Roridomyces roridus</name>
    <dbReference type="NCBI Taxonomy" id="1738132"/>
    <lineage>
        <taxon>Eukaryota</taxon>
        <taxon>Fungi</taxon>
        <taxon>Dikarya</taxon>
        <taxon>Basidiomycota</taxon>
        <taxon>Agaricomycotina</taxon>
        <taxon>Agaricomycetes</taxon>
        <taxon>Agaricomycetidae</taxon>
        <taxon>Agaricales</taxon>
        <taxon>Marasmiineae</taxon>
        <taxon>Mycenaceae</taxon>
        <taxon>Roridomyces</taxon>
    </lineage>
</organism>
<accession>A0AAD7BMP5</accession>
<protein>
    <submittedName>
        <fullName evidence="3">CNH domain-containing protein</fullName>
    </submittedName>
</protein>
<dbReference type="PANTHER" id="PTHR46572:SF1">
    <property type="entry name" value="RHO1 GUANINE NUCLEOTIDE EXCHANGE FACTOR TUS1"/>
    <property type="match status" value="1"/>
</dbReference>
<evidence type="ECO:0000259" key="2">
    <source>
        <dbReference type="PROSITE" id="PS50219"/>
    </source>
</evidence>
<feature type="domain" description="CNH" evidence="2">
    <location>
        <begin position="88"/>
        <end position="386"/>
    </location>
</feature>
<dbReference type="InterPro" id="IPR011044">
    <property type="entry name" value="Quino_amine_DH_bsu"/>
</dbReference>
<dbReference type="PROSITE" id="PS50219">
    <property type="entry name" value="CNH"/>
    <property type="match status" value="1"/>
</dbReference>
<dbReference type="Proteomes" id="UP001221142">
    <property type="component" value="Unassembled WGS sequence"/>
</dbReference>
<evidence type="ECO:0000313" key="3">
    <source>
        <dbReference type="EMBL" id="KAJ7625600.1"/>
    </source>
</evidence>
<dbReference type="Pfam" id="PF00780">
    <property type="entry name" value="CNH"/>
    <property type="match status" value="1"/>
</dbReference>
<dbReference type="InterPro" id="IPR052233">
    <property type="entry name" value="Rho-type_GEFs"/>
</dbReference>
<reference evidence="3" key="1">
    <citation type="submission" date="2023-03" db="EMBL/GenBank/DDBJ databases">
        <title>Massive genome expansion in bonnet fungi (Mycena s.s.) driven by repeated elements and novel gene families across ecological guilds.</title>
        <authorList>
            <consortium name="Lawrence Berkeley National Laboratory"/>
            <person name="Harder C.B."/>
            <person name="Miyauchi S."/>
            <person name="Viragh M."/>
            <person name="Kuo A."/>
            <person name="Thoen E."/>
            <person name="Andreopoulos B."/>
            <person name="Lu D."/>
            <person name="Skrede I."/>
            <person name="Drula E."/>
            <person name="Henrissat B."/>
            <person name="Morin E."/>
            <person name="Kohler A."/>
            <person name="Barry K."/>
            <person name="LaButti K."/>
            <person name="Morin E."/>
            <person name="Salamov A."/>
            <person name="Lipzen A."/>
            <person name="Mereny Z."/>
            <person name="Hegedus B."/>
            <person name="Baldrian P."/>
            <person name="Stursova M."/>
            <person name="Weitz H."/>
            <person name="Taylor A."/>
            <person name="Grigoriev I.V."/>
            <person name="Nagy L.G."/>
            <person name="Martin F."/>
            <person name="Kauserud H."/>
        </authorList>
    </citation>
    <scope>NUCLEOTIDE SEQUENCE</scope>
    <source>
        <strain evidence="3">9284</strain>
    </source>
</reference>
<keyword evidence="4" id="KW-1185">Reference proteome</keyword>
<evidence type="ECO:0000313" key="4">
    <source>
        <dbReference type="Proteomes" id="UP001221142"/>
    </source>
</evidence>
<dbReference type="GO" id="GO:0005085">
    <property type="term" value="F:guanyl-nucleotide exchange factor activity"/>
    <property type="evidence" value="ECO:0007669"/>
    <property type="project" value="UniProtKB-KW"/>
</dbReference>